<keyword evidence="3 8" id="KW-0597">Phosphoprotein</keyword>
<keyword evidence="2" id="KW-0963">Cytoplasm</keyword>
<evidence type="ECO:0000256" key="3">
    <source>
        <dbReference type="ARBA" id="ARBA00022553"/>
    </source>
</evidence>
<dbReference type="AlphaFoldDB" id="A0A3G8M8Z2"/>
<dbReference type="GO" id="GO:0005829">
    <property type="term" value="C:cytosol"/>
    <property type="evidence" value="ECO:0007669"/>
    <property type="project" value="TreeGrafter"/>
</dbReference>
<dbReference type="InterPro" id="IPR036388">
    <property type="entry name" value="WH-like_DNA-bd_sf"/>
</dbReference>
<dbReference type="Gene3D" id="1.10.10.10">
    <property type="entry name" value="Winged helix-like DNA-binding domain superfamily/Winged helix DNA-binding domain"/>
    <property type="match status" value="1"/>
</dbReference>
<evidence type="ECO:0000256" key="8">
    <source>
        <dbReference type="PROSITE-ProRule" id="PRU00169"/>
    </source>
</evidence>
<organism evidence="12 13">
    <name type="scientific">Methylocystis rosea</name>
    <dbReference type="NCBI Taxonomy" id="173366"/>
    <lineage>
        <taxon>Bacteria</taxon>
        <taxon>Pseudomonadati</taxon>
        <taxon>Pseudomonadota</taxon>
        <taxon>Alphaproteobacteria</taxon>
        <taxon>Hyphomicrobiales</taxon>
        <taxon>Methylocystaceae</taxon>
        <taxon>Methylocystis</taxon>
    </lineage>
</organism>
<dbReference type="Proteomes" id="UP000273982">
    <property type="component" value="Chromosome"/>
</dbReference>
<dbReference type="PANTHER" id="PTHR48111">
    <property type="entry name" value="REGULATOR OF RPOS"/>
    <property type="match status" value="1"/>
</dbReference>
<evidence type="ECO:0000256" key="5">
    <source>
        <dbReference type="ARBA" id="ARBA00023015"/>
    </source>
</evidence>
<dbReference type="Gene3D" id="6.10.250.690">
    <property type="match status" value="1"/>
</dbReference>
<dbReference type="GO" id="GO:0000156">
    <property type="term" value="F:phosphorelay response regulator activity"/>
    <property type="evidence" value="ECO:0007669"/>
    <property type="project" value="TreeGrafter"/>
</dbReference>
<name>A0A3G8M8Z2_9HYPH</name>
<dbReference type="GO" id="GO:0045893">
    <property type="term" value="P:positive regulation of DNA-templated transcription"/>
    <property type="evidence" value="ECO:0007669"/>
    <property type="project" value="UniProtKB-ARBA"/>
</dbReference>
<dbReference type="GO" id="GO:0000987">
    <property type="term" value="F:cis-regulatory region sequence-specific DNA binding"/>
    <property type="evidence" value="ECO:0007669"/>
    <property type="project" value="UniProtKB-ARBA"/>
</dbReference>
<dbReference type="GO" id="GO:0042802">
    <property type="term" value="F:identical protein binding"/>
    <property type="evidence" value="ECO:0007669"/>
    <property type="project" value="UniProtKB-ARBA"/>
</dbReference>
<dbReference type="InterPro" id="IPR039420">
    <property type="entry name" value="WalR-like"/>
</dbReference>
<gene>
    <name evidence="12" type="ORF">EHO51_13550</name>
</gene>
<dbReference type="InterPro" id="IPR001867">
    <property type="entry name" value="OmpR/PhoB-type_DNA-bd"/>
</dbReference>
<dbReference type="PANTHER" id="PTHR48111:SF50">
    <property type="entry name" value="KDP OPERON TRANSCRIPTIONAL REGULATORY PROTEIN KDPE"/>
    <property type="match status" value="1"/>
</dbReference>
<dbReference type="Gene3D" id="3.40.50.2300">
    <property type="match status" value="1"/>
</dbReference>
<dbReference type="PROSITE" id="PS50110">
    <property type="entry name" value="RESPONSE_REGULATORY"/>
    <property type="match status" value="1"/>
</dbReference>
<keyword evidence="7" id="KW-0804">Transcription</keyword>
<protein>
    <submittedName>
        <fullName evidence="12">DNA-binding response regulator</fullName>
    </submittedName>
</protein>
<dbReference type="Pfam" id="PF00072">
    <property type="entry name" value="Response_reg"/>
    <property type="match status" value="1"/>
</dbReference>
<reference evidence="12 13" key="1">
    <citation type="submission" date="2018-11" db="EMBL/GenBank/DDBJ databases">
        <title>Genome squencing of methanotrophic bacteria isolated from alkaline groundwater in Korea.</title>
        <authorList>
            <person name="Nguyen L.N."/>
        </authorList>
    </citation>
    <scope>NUCLEOTIDE SEQUENCE [LARGE SCALE GENOMIC DNA]</scope>
    <source>
        <strain evidence="12 13">GW6</strain>
    </source>
</reference>
<sequence length="230" mass="25323">MSGESVLVVDDEPQIQRVLRPSLTASGYEVIEAATGREALAAVSANSPDLIILDLGLPDMDGKEVLRKLRIITRTPVIVLSARDRESEKIAALDLGADDYVEKPFAMGELLARMRTALRHSQDTATSESERVIANGLVVNLNKRNVAKNGAPVKLTPKEFELLAFLARHAGRPLMHREILKAVWGPAHQNDSQYLRVFIGQLRAKIEENPATPTIIVTEPGVGYRFIEIE</sequence>
<evidence type="ECO:0000313" key="13">
    <source>
        <dbReference type="Proteomes" id="UP000273982"/>
    </source>
</evidence>
<evidence type="ECO:0000256" key="1">
    <source>
        <dbReference type="ARBA" id="ARBA00004496"/>
    </source>
</evidence>
<dbReference type="InterPro" id="IPR001789">
    <property type="entry name" value="Sig_transdc_resp-reg_receiver"/>
</dbReference>
<dbReference type="SMART" id="SM00448">
    <property type="entry name" value="REC"/>
    <property type="match status" value="1"/>
</dbReference>
<evidence type="ECO:0000256" key="4">
    <source>
        <dbReference type="ARBA" id="ARBA00023012"/>
    </source>
</evidence>
<evidence type="ECO:0000256" key="7">
    <source>
        <dbReference type="ARBA" id="ARBA00023163"/>
    </source>
</evidence>
<comment type="subcellular location">
    <subcellularLocation>
        <location evidence="1">Cytoplasm</location>
    </subcellularLocation>
</comment>
<dbReference type="KEGG" id="mros:EHO51_13550"/>
<dbReference type="SMART" id="SM00862">
    <property type="entry name" value="Trans_reg_C"/>
    <property type="match status" value="1"/>
</dbReference>
<feature type="domain" description="OmpR/PhoB-type" evidence="11">
    <location>
        <begin position="128"/>
        <end position="228"/>
    </location>
</feature>
<dbReference type="Pfam" id="PF00486">
    <property type="entry name" value="Trans_reg_C"/>
    <property type="match status" value="1"/>
</dbReference>
<accession>A0A3G8M8Z2</accession>
<keyword evidence="4" id="KW-0902">Two-component regulatory system</keyword>
<feature type="modified residue" description="4-aspartylphosphate" evidence="8">
    <location>
        <position position="54"/>
    </location>
</feature>
<evidence type="ECO:0000313" key="12">
    <source>
        <dbReference type="EMBL" id="AZG77672.1"/>
    </source>
</evidence>
<evidence type="ECO:0000256" key="2">
    <source>
        <dbReference type="ARBA" id="ARBA00022490"/>
    </source>
</evidence>
<dbReference type="CDD" id="cd00383">
    <property type="entry name" value="trans_reg_C"/>
    <property type="match status" value="1"/>
</dbReference>
<feature type="domain" description="Response regulatory" evidence="10">
    <location>
        <begin position="5"/>
        <end position="118"/>
    </location>
</feature>
<proteinExistence type="predicted"/>
<dbReference type="GO" id="GO:0032993">
    <property type="term" value="C:protein-DNA complex"/>
    <property type="evidence" value="ECO:0007669"/>
    <property type="project" value="TreeGrafter"/>
</dbReference>
<dbReference type="RefSeq" id="WP_124739327.1">
    <property type="nucleotide sequence ID" value="NZ_CP034086.1"/>
</dbReference>
<dbReference type="PROSITE" id="PS51755">
    <property type="entry name" value="OMPR_PHOB"/>
    <property type="match status" value="1"/>
</dbReference>
<evidence type="ECO:0000259" key="11">
    <source>
        <dbReference type="PROSITE" id="PS51755"/>
    </source>
</evidence>
<evidence type="ECO:0000259" key="10">
    <source>
        <dbReference type="PROSITE" id="PS50110"/>
    </source>
</evidence>
<evidence type="ECO:0000256" key="9">
    <source>
        <dbReference type="PROSITE-ProRule" id="PRU01091"/>
    </source>
</evidence>
<keyword evidence="6 9" id="KW-0238">DNA-binding</keyword>
<dbReference type="EMBL" id="CP034086">
    <property type="protein sequence ID" value="AZG77672.1"/>
    <property type="molecule type" value="Genomic_DNA"/>
</dbReference>
<dbReference type="CDD" id="cd17620">
    <property type="entry name" value="REC_OmpR_KdpE-like"/>
    <property type="match status" value="1"/>
</dbReference>
<keyword evidence="5" id="KW-0805">Transcription regulation</keyword>
<dbReference type="SUPFAM" id="SSF52172">
    <property type="entry name" value="CheY-like"/>
    <property type="match status" value="1"/>
</dbReference>
<dbReference type="FunFam" id="3.40.50.2300:FF:000021">
    <property type="entry name" value="Two-component system response regulator KdpE"/>
    <property type="match status" value="1"/>
</dbReference>
<dbReference type="InterPro" id="IPR011006">
    <property type="entry name" value="CheY-like_superfamily"/>
</dbReference>
<feature type="DNA-binding region" description="OmpR/PhoB-type" evidence="9">
    <location>
        <begin position="128"/>
        <end position="228"/>
    </location>
</feature>
<evidence type="ECO:0000256" key="6">
    <source>
        <dbReference type="ARBA" id="ARBA00023125"/>
    </source>
</evidence>